<gene>
    <name evidence="4" type="ORF">C922_04417</name>
</gene>
<sequence length="763" mass="90540">MKSSSGGDGITDKKFSFSTLKVDRGDILFCVSTSFVKLCAQWVFLIFSLYIILKHFFPSVFKKFSNELDKNTLDSIKYAQGYLGKWEEEKSTKLKDQADNVFEDALEELCTNAKQIEARGESIPVENAADSHKGREYEEGKCDNRSKEHKTDNVNMNTNYNIQKKADATSDVKGTYNISTVDGKDLNKKENSDNNTKEDEGHNLILERSNSTVNIGTRYFIEREETTLSNIRQNDEKLNHKKRDDRDLKKLEGNVPNGAACTMELKNITTDAKKGEQASTGKQEEEGKKAVQGDERTNYPIKNDKQQDEITGPSYSWRARTSGYNNRRKLSTNSLDGLQQKNETEKNKYELKEGEQQIQHKSVDGLSTLIEKPEQTALPNNNRMELHLKLVKKEIMGERKNQQGKKEEIKQQNARKEEAEGDGAKKPKAEEEEKKKDKTEEKTTGKPQTKEDKTEREEAKQHQKEKAQAKEKEDKEDETRQKPEDKGLGRDVNRQPMEQMDKSKNIRRAISLDTIYKSDLEAQDDEIEDDKSDEWKRNEWNKWLIRTEEDWKLFNKSVENKKNRWLEKKDNELEVWLINMQDRWMHYRENEKNEYQSEAMKNSSNWHHTQWEQWIKTEGRRSMEEDLKKWLNDKETFLDGWLSKEWVQWKDGRMLQWLSLDWKNKENETFEHYNSSEFTDVLHGRKRKKWTKWKERTNKEKEEWNNWVRGKENLYVNHRWDKWLKWKRHKRALYSPKFVSFINKWVDNKQWKVWIEDQKASAM</sequence>
<dbReference type="GeneID" id="20039691"/>
<evidence type="ECO:0000313" key="4">
    <source>
        <dbReference type="EMBL" id="EUD65131.1"/>
    </source>
</evidence>
<dbReference type="RefSeq" id="XP_008818222.1">
    <property type="nucleotide sequence ID" value="XM_008820000.1"/>
</dbReference>
<dbReference type="Proteomes" id="UP000030640">
    <property type="component" value="Unassembled WGS sequence"/>
</dbReference>
<feature type="compositionally biased region" description="Basic and acidic residues" evidence="1">
    <location>
        <begin position="394"/>
        <end position="504"/>
    </location>
</feature>
<keyword evidence="2" id="KW-0812">Transmembrane</keyword>
<feature type="region of interest" description="Disordered" evidence="1">
    <location>
        <begin position="129"/>
        <end position="153"/>
    </location>
</feature>
<evidence type="ECO:0000256" key="1">
    <source>
        <dbReference type="SAM" id="MobiDB-lite"/>
    </source>
</evidence>
<proteinExistence type="predicted"/>
<feature type="region of interest" description="Disordered" evidence="1">
    <location>
        <begin position="232"/>
        <end position="255"/>
    </location>
</feature>
<dbReference type="Pfam" id="PF12319">
    <property type="entry name" value="TryThrA_C"/>
    <property type="match status" value="1"/>
</dbReference>
<feature type="region of interest" description="Disordered" evidence="1">
    <location>
        <begin position="271"/>
        <end position="368"/>
    </location>
</feature>
<evidence type="ECO:0000313" key="5">
    <source>
        <dbReference type="Proteomes" id="UP000030640"/>
    </source>
</evidence>
<feature type="compositionally biased region" description="Polar residues" evidence="1">
    <location>
        <begin position="331"/>
        <end position="341"/>
    </location>
</feature>
<organism evidence="4 5">
    <name type="scientific">Plasmodium inui San Antonio 1</name>
    <dbReference type="NCBI Taxonomy" id="1237626"/>
    <lineage>
        <taxon>Eukaryota</taxon>
        <taxon>Sar</taxon>
        <taxon>Alveolata</taxon>
        <taxon>Apicomplexa</taxon>
        <taxon>Aconoidasida</taxon>
        <taxon>Haemosporida</taxon>
        <taxon>Plasmodiidae</taxon>
        <taxon>Plasmodium</taxon>
        <taxon>Plasmodium (Plasmodium)</taxon>
    </lineage>
</organism>
<feature type="compositionally biased region" description="Basic and acidic residues" evidence="1">
    <location>
        <begin position="233"/>
        <end position="252"/>
    </location>
</feature>
<keyword evidence="2" id="KW-1133">Transmembrane helix</keyword>
<dbReference type="AlphaFoldDB" id="W7AIL0"/>
<feature type="compositionally biased region" description="Basic and acidic residues" evidence="1">
    <location>
        <begin position="271"/>
        <end position="308"/>
    </location>
</feature>
<evidence type="ECO:0000256" key="2">
    <source>
        <dbReference type="SAM" id="Phobius"/>
    </source>
</evidence>
<dbReference type="VEuPathDB" id="PlasmoDB:C922_04417"/>
<accession>W7AIL0</accession>
<reference evidence="4 5" key="1">
    <citation type="submission" date="2013-02" db="EMBL/GenBank/DDBJ databases">
        <title>The Genome Sequence of Plasmodium inui San Antonio 1.</title>
        <authorList>
            <consortium name="The Broad Institute Genome Sequencing Platform"/>
            <consortium name="The Broad Institute Genome Sequencing Center for Infectious Disease"/>
            <person name="Neafsey D."/>
            <person name="Cheeseman I."/>
            <person name="Volkman S."/>
            <person name="Adams J."/>
            <person name="Walker B."/>
            <person name="Young S.K."/>
            <person name="Zeng Q."/>
            <person name="Gargeya S."/>
            <person name="Fitzgerald M."/>
            <person name="Haas B."/>
            <person name="Abouelleil A."/>
            <person name="Alvarado L."/>
            <person name="Arachchi H.M."/>
            <person name="Berlin A.M."/>
            <person name="Chapman S.B."/>
            <person name="Dewar J."/>
            <person name="Goldberg J."/>
            <person name="Griggs A."/>
            <person name="Gujja S."/>
            <person name="Hansen M."/>
            <person name="Howarth C."/>
            <person name="Imamovic A."/>
            <person name="Larimer J."/>
            <person name="McCowan C."/>
            <person name="Murphy C."/>
            <person name="Neiman D."/>
            <person name="Pearson M."/>
            <person name="Priest M."/>
            <person name="Roberts A."/>
            <person name="Saif S."/>
            <person name="Shea T."/>
            <person name="Sisk P."/>
            <person name="Sykes S."/>
            <person name="Wortman J."/>
            <person name="Nusbaum C."/>
            <person name="Birren B."/>
        </authorList>
    </citation>
    <scope>NUCLEOTIDE SEQUENCE [LARGE SCALE GENOMIC DNA]</scope>
    <source>
        <strain evidence="4 5">San Antonio 1</strain>
    </source>
</reference>
<feature type="compositionally biased region" description="Basic and acidic residues" evidence="1">
    <location>
        <begin position="129"/>
        <end position="152"/>
    </location>
</feature>
<feature type="domain" description="Tryptophan/threonine-rich plasmodium antigen C-terminal" evidence="3">
    <location>
        <begin position="539"/>
        <end position="754"/>
    </location>
</feature>
<feature type="region of interest" description="Disordered" evidence="1">
    <location>
        <begin position="394"/>
        <end position="506"/>
    </location>
</feature>
<protein>
    <recommendedName>
        <fullName evidence="3">Tryptophan/threonine-rich plasmodium antigen C-terminal domain-containing protein</fullName>
    </recommendedName>
</protein>
<name>W7AIL0_9APIC</name>
<dbReference type="InterPro" id="IPR022089">
    <property type="entry name" value="Plasmodium-antigen_C"/>
</dbReference>
<feature type="transmembrane region" description="Helical" evidence="2">
    <location>
        <begin position="27"/>
        <end position="53"/>
    </location>
</feature>
<evidence type="ECO:0000259" key="3">
    <source>
        <dbReference type="Pfam" id="PF12319"/>
    </source>
</evidence>
<feature type="compositionally biased region" description="Basic and acidic residues" evidence="1">
    <location>
        <begin position="342"/>
        <end position="355"/>
    </location>
</feature>
<keyword evidence="5" id="KW-1185">Reference proteome</keyword>
<keyword evidence="2" id="KW-0472">Membrane</keyword>
<dbReference type="OrthoDB" id="387551at2759"/>
<dbReference type="EMBL" id="KI965482">
    <property type="protein sequence ID" value="EUD65131.1"/>
    <property type="molecule type" value="Genomic_DNA"/>
</dbReference>